<evidence type="ECO:0000259" key="11">
    <source>
        <dbReference type="Pfam" id="PF00150"/>
    </source>
</evidence>
<sequence length="381" mass="40424">MTRSTLASLSLALSVARATLAAPAATGFVSTSGTKFTLDGETFTVVGSNSYWVGLNGFTVDAMNTAFADIAAAGATTVRTWGFNEVTSSPGIPYYQSWSGSTPTVNNGTDGLENFDNVVSAAAANGLKLVVALTNNWADYGGMDVYTKQILGSSNDHDAFYTNEDIKTAYKDYINTFVSRYVDEPTIAAWELANEPRCKGSPGTSSGTCTTTTITDWISEISAYIKSIDSNHLVGVGDEGFFNDPGNPSYPYQGGEGIDFDANLAIATIDFGTFHAYPESWGQTADPQAWGVQWIADHATSQESAGKPVIIEEFGVTADQVTVYTAWLDEVVSSGLAGDLIWQAGSHLSAGDTADDGFAIFPDDPVYPLLQSHAEELKSRG</sequence>
<dbReference type="InterPro" id="IPR017853">
    <property type="entry name" value="GH"/>
</dbReference>
<dbReference type="GO" id="GO:0005576">
    <property type="term" value="C:extracellular region"/>
    <property type="evidence" value="ECO:0007669"/>
    <property type="project" value="UniProtKB-SubCell"/>
</dbReference>
<keyword evidence="13" id="KW-1185">Reference proteome</keyword>
<evidence type="ECO:0000313" key="12">
    <source>
        <dbReference type="EMBL" id="TRM69820.1"/>
    </source>
</evidence>
<protein>
    <recommendedName>
        <fullName evidence="4">mannan endo-1,4-beta-mannosidase</fullName>
        <ecNumber evidence="4">3.2.1.78</ecNumber>
    </recommendedName>
</protein>
<evidence type="ECO:0000256" key="2">
    <source>
        <dbReference type="ARBA" id="ARBA00004613"/>
    </source>
</evidence>
<keyword evidence="8 9" id="KW-0326">Glycosidase</keyword>
<name>A0A550CYH4_9AGAR</name>
<dbReference type="SUPFAM" id="SSF51445">
    <property type="entry name" value="(Trans)glycosidases"/>
    <property type="match status" value="1"/>
</dbReference>
<evidence type="ECO:0000256" key="1">
    <source>
        <dbReference type="ARBA" id="ARBA00001678"/>
    </source>
</evidence>
<dbReference type="InterPro" id="IPR010916">
    <property type="entry name" value="TonB_box_CS"/>
</dbReference>
<evidence type="ECO:0000313" key="13">
    <source>
        <dbReference type="Proteomes" id="UP000320762"/>
    </source>
</evidence>
<dbReference type="Pfam" id="PF00150">
    <property type="entry name" value="Cellulase"/>
    <property type="match status" value="1"/>
</dbReference>
<feature type="domain" description="Glycoside hydrolase family 5" evidence="11">
    <location>
        <begin position="49"/>
        <end position="346"/>
    </location>
</feature>
<evidence type="ECO:0000256" key="9">
    <source>
        <dbReference type="RuleBase" id="RU361153"/>
    </source>
</evidence>
<dbReference type="GO" id="GO:0046355">
    <property type="term" value="P:mannan catabolic process"/>
    <property type="evidence" value="ECO:0007669"/>
    <property type="project" value="UniProtKB-ARBA"/>
</dbReference>
<dbReference type="AlphaFoldDB" id="A0A550CYH4"/>
<evidence type="ECO:0000256" key="6">
    <source>
        <dbReference type="ARBA" id="ARBA00022729"/>
    </source>
</evidence>
<dbReference type="InterPro" id="IPR045053">
    <property type="entry name" value="MAN-like"/>
</dbReference>
<evidence type="ECO:0000256" key="3">
    <source>
        <dbReference type="ARBA" id="ARBA00005641"/>
    </source>
</evidence>
<dbReference type="PANTHER" id="PTHR31451">
    <property type="match status" value="1"/>
</dbReference>
<dbReference type="Proteomes" id="UP000320762">
    <property type="component" value="Unassembled WGS sequence"/>
</dbReference>
<keyword evidence="7 9" id="KW-0378">Hydrolase</keyword>
<evidence type="ECO:0000256" key="5">
    <source>
        <dbReference type="ARBA" id="ARBA00022525"/>
    </source>
</evidence>
<proteinExistence type="inferred from homology"/>
<evidence type="ECO:0000256" key="10">
    <source>
        <dbReference type="SAM" id="SignalP"/>
    </source>
</evidence>
<reference evidence="12 13" key="1">
    <citation type="journal article" date="2019" name="New Phytol.">
        <title>Comparative genomics reveals unique wood-decay strategies and fruiting body development in the Schizophyllaceae.</title>
        <authorList>
            <person name="Almasi E."/>
            <person name="Sahu N."/>
            <person name="Krizsan K."/>
            <person name="Balint B."/>
            <person name="Kovacs G.M."/>
            <person name="Kiss B."/>
            <person name="Cseklye J."/>
            <person name="Drula E."/>
            <person name="Henrissat B."/>
            <person name="Nagy I."/>
            <person name="Chovatia M."/>
            <person name="Adam C."/>
            <person name="LaButti K."/>
            <person name="Lipzen A."/>
            <person name="Riley R."/>
            <person name="Grigoriev I.V."/>
            <person name="Nagy L.G."/>
        </authorList>
    </citation>
    <scope>NUCLEOTIDE SEQUENCE [LARGE SCALE GENOMIC DNA]</scope>
    <source>
        <strain evidence="12 13">NL-1724</strain>
    </source>
</reference>
<comment type="caution">
    <text evidence="12">The sequence shown here is derived from an EMBL/GenBank/DDBJ whole genome shotgun (WGS) entry which is preliminary data.</text>
</comment>
<comment type="subcellular location">
    <subcellularLocation>
        <location evidence="2">Secreted</location>
    </subcellularLocation>
</comment>
<dbReference type="EMBL" id="VDMD01000001">
    <property type="protein sequence ID" value="TRM69820.1"/>
    <property type="molecule type" value="Genomic_DNA"/>
</dbReference>
<evidence type="ECO:0000256" key="8">
    <source>
        <dbReference type="ARBA" id="ARBA00023295"/>
    </source>
</evidence>
<dbReference type="EC" id="3.2.1.78" evidence="4"/>
<keyword evidence="6 10" id="KW-0732">Signal</keyword>
<organism evidence="12 13">
    <name type="scientific">Schizophyllum amplum</name>
    <dbReference type="NCBI Taxonomy" id="97359"/>
    <lineage>
        <taxon>Eukaryota</taxon>
        <taxon>Fungi</taxon>
        <taxon>Dikarya</taxon>
        <taxon>Basidiomycota</taxon>
        <taxon>Agaricomycotina</taxon>
        <taxon>Agaricomycetes</taxon>
        <taxon>Agaricomycetidae</taxon>
        <taxon>Agaricales</taxon>
        <taxon>Schizophyllaceae</taxon>
        <taxon>Schizophyllum</taxon>
    </lineage>
</organism>
<dbReference type="Gene3D" id="3.20.20.80">
    <property type="entry name" value="Glycosidases"/>
    <property type="match status" value="1"/>
</dbReference>
<dbReference type="OrthoDB" id="406631at2759"/>
<dbReference type="STRING" id="97359.A0A550CYH4"/>
<dbReference type="InterPro" id="IPR001547">
    <property type="entry name" value="Glyco_hydro_5"/>
</dbReference>
<dbReference type="PROSITE" id="PS00430">
    <property type="entry name" value="TONB_DEPENDENT_REC_1"/>
    <property type="match status" value="1"/>
</dbReference>
<feature type="signal peptide" evidence="10">
    <location>
        <begin position="1"/>
        <end position="21"/>
    </location>
</feature>
<feature type="chain" id="PRO_5021797344" description="mannan endo-1,4-beta-mannosidase" evidence="10">
    <location>
        <begin position="22"/>
        <end position="381"/>
    </location>
</feature>
<evidence type="ECO:0000256" key="7">
    <source>
        <dbReference type="ARBA" id="ARBA00022801"/>
    </source>
</evidence>
<dbReference type="GO" id="GO:0016985">
    <property type="term" value="F:mannan endo-1,4-beta-mannosidase activity"/>
    <property type="evidence" value="ECO:0007669"/>
    <property type="project" value="UniProtKB-EC"/>
</dbReference>
<accession>A0A550CYH4</accession>
<dbReference type="PANTHER" id="PTHR31451:SF39">
    <property type="entry name" value="MANNAN ENDO-1,4-BETA-MANNOSIDASE 1"/>
    <property type="match status" value="1"/>
</dbReference>
<comment type="catalytic activity">
    <reaction evidence="1">
        <text>Random hydrolysis of (1-&gt;4)-beta-D-mannosidic linkages in mannans, galactomannans and glucomannans.</text>
        <dbReference type="EC" id="3.2.1.78"/>
    </reaction>
</comment>
<comment type="similarity">
    <text evidence="3 9">Belongs to the glycosyl hydrolase 5 (cellulase A) family.</text>
</comment>
<gene>
    <name evidence="12" type="ORF">BD626DRAFT_475401</name>
</gene>
<evidence type="ECO:0000256" key="4">
    <source>
        <dbReference type="ARBA" id="ARBA00012706"/>
    </source>
</evidence>
<keyword evidence="5" id="KW-0964">Secreted</keyword>